<dbReference type="Proteomes" id="UP000053989">
    <property type="component" value="Unassembled WGS sequence"/>
</dbReference>
<dbReference type="AlphaFoldDB" id="A0A0C3EQU0"/>
<feature type="non-terminal residue" evidence="1">
    <location>
        <position position="1"/>
    </location>
</feature>
<dbReference type="HOGENOM" id="CLU_088645_1_0_1"/>
<keyword evidence="2" id="KW-1185">Reference proteome</keyword>
<evidence type="ECO:0000313" key="1">
    <source>
        <dbReference type="EMBL" id="KIM70519.1"/>
    </source>
</evidence>
<gene>
    <name evidence="1" type="ORF">SCLCIDRAFT_100401</name>
</gene>
<reference evidence="2" key="2">
    <citation type="submission" date="2015-01" db="EMBL/GenBank/DDBJ databases">
        <title>Evolutionary Origins and Diversification of the Mycorrhizal Mutualists.</title>
        <authorList>
            <consortium name="DOE Joint Genome Institute"/>
            <consortium name="Mycorrhizal Genomics Consortium"/>
            <person name="Kohler A."/>
            <person name="Kuo A."/>
            <person name="Nagy L.G."/>
            <person name="Floudas D."/>
            <person name="Copeland A."/>
            <person name="Barry K.W."/>
            <person name="Cichocki N."/>
            <person name="Veneault-Fourrey C."/>
            <person name="LaButti K."/>
            <person name="Lindquist E.A."/>
            <person name="Lipzen A."/>
            <person name="Lundell T."/>
            <person name="Morin E."/>
            <person name="Murat C."/>
            <person name="Riley R."/>
            <person name="Ohm R."/>
            <person name="Sun H."/>
            <person name="Tunlid A."/>
            <person name="Henrissat B."/>
            <person name="Grigoriev I.V."/>
            <person name="Hibbett D.S."/>
            <person name="Martin F."/>
        </authorList>
    </citation>
    <scope>NUCLEOTIDE SEQUENCE [LARGE SCALE GENOMIC DNA]</scope>
    <source>
        <strain evidence="2">Foug A</strain>
    </source>
</reference>
<dbReference type="OrthoDB" id="2665953at2759"/>
<name>A0A0C3EQU0_9AGAM</name>
<reference evidence="1 2" key="1">
    <citation type="submission" date="2014-04" db="EMBL/GenBank/DDBJ databases">
        <authorList>
            <consortium name="DOE Joint Genome Institute"/>
            <person name="Kuo A."/>
            <person name="Kohler A."/>
            <person name="Nagy L.G."/>
            <person name="Floudas D."/>
            <person name="Copeland A."/>
            <person name="Barry K.W."/>
            <person name="Cichocki N."/>
            <person name="Veneault-Fourrey C."/>
            <person name="LaButti K."/>
            <person name="Lindquist E.A."/>
            <person name="Lipzen A."/>
            <person name="Lundell T."/>
            <person name="Morin E."/>
            <person name="Murat C."/>
            <person name="Sun H."/>
            <person name="Tunlid A."/>
            <person name="Henrissat B."/>
            <person name="Grigoriev I.V."/>
            <person name="Hibbett D.S."/>
            <person name="Martin F."/>
            <person name="Nordberg H.P."/>
            <person name="Cantor M.N."/>
            <person name="Hua S.X."/>
        </authorList>
    </citation>
    <scope>NUCLEOTIDE SEQUENCE [LARGE SCALE GENOMIC DNA]</scope>
    <source>
        <strain evidence="1 2">Foug A</strain>
    </source>
</reference>
<evidence type="ECO:0000313" key="2">
    <source>
        <dbReference type="Proteomes" id="UP000053989"/>
    </source>
</evidence>
<sequence>IMEEGLDQIAASLTDLAACSSQPPQQLMDHFVRQYARLNSANDWNKYGKFYVQNMEAELERLCKSGEDSIMIVTVHKWCYELFKKDNSNWQKILLKFKESTQYAEVGKTIAQRQQLFNKSAKRLTQSFAALLKTHGIEGAFIMAGSIVNQDASLGYTYTTPGAEDCCHADSAAIIGHFKAHI</sequence>
<dbReference type="EMBL" id="KN822004">
    <property type="protein sequence ID" value="KIM70519.1"/>
    <property type="molecule type" value="Genomic_DNA"/>
</dbReference>
<organism evidence="1 2">
    <name type="scientific">Scleroderma citrinum Foug A</name>
    <dbReference type="NCBI Taxonomy" id="1036808"/>
    <lineage>
        <taxon>Eukaryota</taxon>
        <taxon>Fungi</taxon>
        <taxon>Dikarya</taxon>
        <taxon>Basidiomycota</taxon>
        <taxon>Agaricomycotina</taxon>
        <taxon>Agaricomycetes</taxon>
        <taxon>Agaricomycetidae</taxon>
        <taxon>Boletales</taxon>
        <taxon>Sclerodermatineae</taxon>
        <taxon>Sclerodermataceae</taxon>
        <taxon>Scleroderma</taxon>
    </lineage>
</organism>
<accession>A0A0C3EQU0</accession>
<dbReference type="InParanoid" id="A0A0C3EQU0"/>
<proteinExistence type="predicted"/>
<protein>
    <submittedName>
        <fullName evidence="1">Uncharacterized protein</fullName>
    </submittedName>
</protein>